<evidence type="ECO:0000256" key="1">
    <source>
        <dbReference type="SAM" id="SignalP"/>
    </source>
</evidence>
<name>A0AAD5MED9_PARTN</name>
<feature type="non-terminal residue" evidence="2">
    <location>
        <position position="1"/>
    </location>
</feature>
<dbReference type="AlphaFoldDB" id="A0AAD5MED9"/>
<comment type="caution">
    <text evidence="2">The sequence shown here is derived from an EMBL/GenBank/DDBJ whole genome shotgun (WGS) entry which is preliminary data.</text>
</comment>
<feature type="signal peptide" evidence="1">
    <location>
        <begin position="1"/>
        <end position="22"/>
    </location>
</feature>
<evidence type="ECO:0000313" key="2">
    <source>
        <dbReference type="EMBL" id="KAJ1357060.1"/>
    </source>
</evidence>
<keyword evidence="1" id="KW-0732">Signal</keyword>
<dbReference type="PROSITE" id="PS51257">
    <property type="entry name" value="PROKAR_LIPOPROTEIN"/>
    <property type="match status" value="1"/>
</dbReference>
<proteinExistence type="predicted"/>
<dbReference type="EMBL" id="JAHQIW010003017">
    <property type="protein sequence ID" value="KAJ1357060.1"/>
    <property type="molecule type" value="Genomic_DNA"/>
</dbReference>
<keyword evidence="3" id="KW-1185">Reference proteome</keyword>
<organism evidence="2 3">
    <name type="scientific">Parelaphostrongylus tenuis</name>
    <name type="common">Meningeal worm</name>
    <dbReference type="NCBI Taxonomy" id="148309"/>
    <lineage>
        <taxon>Eukaryota</taxon>
        <taxon>Metazoa</taxon>
        <taxon>Ecdysozoa</taxon>
        <taxon>Nematoda</taxon>
        <taxon>Chromadorea</taxon>
        <taxon>Rhabditida</taxon>
        <taxon>Rhabditina</taxon>
        <taxon>Rhabditomorpha</taxon>
        <taxon>Strongyloidea</taxon>
        <taxon>Metastrongylidae</taxon>
        <taxon>Parelaphostrongylus</taxon>
    </lineage>
</organism>
<dbReference type="Proteomes" id="UP001196413">
    <property type="component" value="Unassembled WGS sequence"/>
</dbReference>
<accession>A0AAD5MED9</accession>
<feature type="chain" id="PRO_5042253135" evidence="1">
    <location>
        <begin position="23"/>
        <end position="76"/>
    </location>
</feature>
<evidence type="ECO:0000313" key="3">
    <source>
        <dbReference type="Proteomes" id="UP001196413"/>
    </source>
</evidence>
<gene>
    <name evidence="2" type="ORF">KIN20_015088</name>
</gene>
<protein>
    <submittedName>
        <fullName evidence="2">Uncharacterized protein</fullName>
    </submittedName>
</protein>
<sequence length="76" mass="7965">MVRPLIHLFVISLLASVSTVLGCGVLPEGQASTRPFTVSGFTLPVAMVYSTKGDVPSRVPGISTSQAGARDMYNVL</sequence>
<reference evidence="2" key="1">
    <citation type="submission" date="2021-06" db="EMBL/GenBank/DDBJ databases">
        <title>Parelaphostrongylus tenuis whole genome reference sequence.</title>
        <authorList>
            <person name="Garwood T.J."/>
            <person name="Larsen P.A."/>
            <person name="Fountain-Jones N.M."/>
            <person name="Garbe J.R."/>
            <person name="Macchietto M.G."/>
            <person name="Kania S.A."/>
            <person name="Gerhold R.W."/>
            <person name="Richards J.E."/>
            <person name="Wolf T.M."/>
        </authorList>
    </citation>
    <scope>NUCLEOTIDE SEQUENCE</scope>
    <source>
        <strain evidence="2">MNPRO001-30</strain>
        <tissue evidence="2">Meninges</tissue>
    </source>
</reference>